<dbReference type="RefSeq" id="WP_136416788.1">
    <property type="nucleotide sequence ID" value="NZ_CP039396.1"/>
</dbReference>
<name>A0A4V1D3L6_9BACT</name>
<organism evidence="1 2">
    <name type="scientific">Duncaniella dubosii</name>
    <dbReference type="NCBI Taxonomy" id="2518971"/>
    <lineage>
        <taxon>Bacteria</taxon>
        <taxon>Pseudomonadati</taxon>
        <taxon>Bacteroidota</taxon>
        <taxon>Bacteroidia</taxon>
        <taxon>Bacteroidales</taxon>
        <taxon>Muribaculaceae</taxon>
        <taxon>Duncaniella</taxon>
    </lineage>
</organism>
<sequence length="84" mass="9535">MGTKEKLIARFSTLPSDFTWEEMRRLLVALGYVPGNKGKTSGSRVIFKGAGLKPIMLHKPHPGNIIKGYVMKQVYDYLKNERLI</sequence>
<proteinExistence type="predicted"/>
<accession>A0A4V1D3L6</accession>
<dbReference type="AlphaFoldDB" id="A0A4V1D3L6"/>
<dbReference type="InterPro" id="IPR012933">
    <property type="entry name" value="HicA_mRNA_interferase"/>
</dbReference>
<dbReference type="KEGG" id="ddb:E7747_14930"/>
<keyword evidence="2" id="KW-1185">Reference proteome</keyword>
<gene>
    <name evidence="1" type="ORF">E7747_14930</name>
</gene>
<dbReference type="Pfam" id="PF07927">
    <property type="entry name" value="HicA_toxin"/>
    <property type="match status" value="1"/>
</dbReference>
<dbReference type="EMBL" id="CP039396">
    <property type="protein sequence ID" value="QCD43438.1"/>
    <property type="molecule type" value="Genomic_DNA"/>
</dbReference>
<dbReference type="Proteomes" id="UP000297149">
    <property type="component" value="Chromosome"/>
</dbReference>
<evidence type="ECO:0000313" key="2">
    <source>
        <dbReference type="Proteomes" id="UP000297149"/>
    </source>
</evidence>
<evidence type="ECO:0000313" key="1">
    <source>
        <dbReference type="EMBL" id="QCD43438.1"/>
    </source>
</evidence>
<dbReference type="GO" id="GO:0003729">
    <property type="term" value="F:mRNA binding"/>
    <property type="evidence" value="ECO:0007669"/>
    <property type="project" value="InterPro"/>
</dbReference>
<protein>
    <submittedName>
        <fullName evidence="1">Type II toxin-antitoxin system HicA family toxin</fullName>
    </submittedName>
</protein>
<reference evidence="2" key="1">
    <citation type="submission" date="2019-02" db="EMBL/GenBank/DDBJ databases">
        <title>Isolation and identification of novel species under the genus Muribaculum.</title>
        <authorList>
            <person name="Miyake S."/>
            <person name="Ding Y."/>
            <person name="Low A."/>
            <person name="Soh M."/>
            <person name="Seedorf H."/>
        </authorList>
    </citation>
    <scope>NUCLEOTIDE SEQUENCE [LARGE SCALE GENOMIC DNA]</scope>
    <source>
        <strain evidence="2">H5</strain>
    </source>
</reference>